<proteinExistence type="inferred from homology"/>
<dbReference type="InterPro" id="IPR003757">
    <property type="entry name" value="PSI_PsaL"/>
</dbReference>
<evidence type="ECO:0000256" key="8">
    <source>
        <dbReference type="HAMAP-Rule" id="MF_00447"/>
    </source>
</evidence>
<evidence type="ECO:0000313" key="14">
    <source>
        <dbReference type="EMBL" id="BBA18625.1"/>
    </source>
</evidence>
<dbReference type="PANTHER" id="PTHR34803">
    <property type="entry name" value="PHOTOSYSTEM I REACTION CENTER SUBUNIT XI, CHLOROPLASTIC"/>
    <property type="match status" value="1"/>
</dbReference>
<evidence type="ECO:0000313" key="13">
    <source>
        <dbReference type="EMBL" id="BBA18487.1"/>
    </source>
</evidence>
<geneLocation type="chloroplast" evidence="10"/>
<evidence type="ECO:0000256" key="1">
    <source>
        <dbReference type="ARBA" id="ARBA00004141"/>
    </source>
</evidence>
<evidence type="ECO:0000313" key="17">
    <source>
        <dbReference type="EMBL" id="BBA19041.1"/>
    </source>
</evidence>
<evidence type="ECO:0000256" key="7">
    <source>
        <dbReference type="ARBA" id="ARBA00023136"/>
    </source>
</evidence>
<keyword evidence="7 8" id="KW-0472">Membrane</keyword>
<feature type="transmembrane region" description="Helical" evidence="8">
    <location>
        <begin position="125"/>
        <end position="144"/>
    </location>
</feature>
<comment type="similarity">
    <text evidence="2 8">Belongs to the PsaL family.</text>
</comment>
<name>B2XTA3_HETAK</name>
<dbReference type="GO" id="GO:0009535">
    <property type="term" value="C:chloroplast thylakoid membrane"/>
    <property type="evidence" value="ECO:0007669"/>
    <property type="project" value="UniProtKB-SubCell"/>
</dbReference>
<dbReference type="EMBL" id="LC269918">
    <property type="protein sequence ID" value="BBA18209.1"/>
    <property type="molecule type" value="Genomic_DNA"/>
</dbReference>
<dbReference type="GO" id="GO:0015979">
    <property type="term" value="P:photosynthesis"/>
    <property type="evidence" value="ECO:0007669"/>
    <property type="project" value="UniProtKB-UniRule"/>
</dbReference>
<evidence type="ECO:0000256" key="5">
    <source>
        <dbReference type="ARBA" id="ARBA00022836"/>
    </source>
</evidence>
<dbReference type="Gene3D" id="1.20.1240.10">
    <property type="entry name" value="Photosystem I PsaL, reaction centre subunit XI"/>
    <property type="match status" value="1"/>
</dbReference>
<dbReference type="EMBL" id="LC269920">
    <property type="protein sequence ID" value="BBA18487.1"/>
    <property type="molecule type" value="Genomic_DNA"/>
</dbReference>
<evidence type="ECO:0000256" key="2">
    <source>
        <dbReference type="ARBA" id="ARBA00008820"/>
    </source>
</evidence>
<organism evidence="10">
    <name type="scientific">Heterosigma akashiwo</name>
    <name type="common">Chromophytic alga</name>
    <name type="synonym">Heterosigma carterae</name>
    <dbReference type="NCBI Taxonomy" id="2829"/>
    <lineage>
        <taxon>Eukaryota</taxon>
        <taxon>Sar</taxon>
        <taxon>Stramenopiles</taxon>
        <taxon>Ochrophyta</taxon>
        <taxon>Raphidophyceae</taxon>
        <taxon>Chattonellales</taxon>
        <taxon>Chattonellaceae</taxon>
        <taxon>Heterosigma</taxon>
    </lineage>
</organism>
<accession>B2XTA3</accession>
<dbReference type="RefSeq" id="YP_001936395.1">
    <property type="nucleotide sequence ID" value="NC_010772.1"/>
</dbReference>
<dbReference type="HAMAP" id="MF_00447">
    <property type="entry name" value="PSI_PsaL"/>
    <property type="match status" value="1"/>
</dbReference>
<evidence type="ECO:0000256" key="3">
    <source>
        <dbReference type="ARBA" id="ARBA00022531"/>
    </source>
</evidence>
<dbReference type="EMBL" id="LC269924">
    <property type="protein sequence ID" value="BBA19041.1"/>
    <property type="molecule type" value="Genomic_DNA"/>
</dbReference>
<dbReference type="GeneID" id="6335710"/>
<keyword evidence="8" id="KW-0793">Thylakoid</keyword>
<dbReference type="EMBL" id="EU168190">
    <property type="protein sequence ID" value="ABV66001.1"/>
    <property type="molecule type" value="Genomic_DNA"/>
</dbReference>
<dbReference type="InterPro" id="IPR022980">
    <property type="entry name" value="PSI_suXI"/>
</dbReference>
<evidence type="ECO:0000313" key="11">
    <source>
        <dbReference type="EMBL" id="BBA18209.1"/>
    </source>
</evidence>
<keyword evidence="6 8" id="KW-1133">Transmembrane helix</keyword>
<feature type="domain" description="Photosystem I PsaL reaction centre subunit XI" evidence="9">
    <location>
        <begin position="5"/>
        <end position="147"/>
    </location>
</feature>
<evidence type="ECO:0000259" key="9">
    <source>
        <dbReference type="Pfam" id="PF02605"/>
    </source>
</evidence>
<keyword evidence="10" id="KW-0150">Chloroplast</keyword>
<comment type="subcellular location">
    <subcellularLocation>
        <location evidence="1">Membrane</location>
        <topology evidence="1">Multi-pass membrane protein</topology>
    </subcellularLocation>
    <subcellularLocation>
        <location evidence="8">Plastid</location>
        <location evidence="8">Chloroplast thylakoid membrane</location>
        <topology evidence="8">Multi-pass membrane protein</topology>
    </subcellularLocation>
</comment>
<evidence type="ECO:0000313" key="16">
    <source>
        <dbReference type="EMBL" id="BBA18902.1"/>
    </source>
</evidence>
<feature type="transmembrane region" description="Helical" evidence="8">
    <location>
        <begin position="73"/>
        <end position="96"/>
    </location>
</feature>
<evidence type="ECO:0000313" key="10">
    <source>
        <dbReference type="EMBL" id="ABV66001.1"/>
    </source>
</evidence>
<evidence type="ECO:0000313" key="15">
    <source>
        <dbReference type="EMBL" id="BBA18764.1"/>
    </source>
</evidence>
<dbReference type="GO" id="GO:0009538">
    <property type="term" value="C:photosystem I reaction center"/>
    <property type="evidence" value="ECO:0007669"/>
    <property type="project" value="InterPro"/>
</dbReference>
<dbReference type="Pfam" id="PF02605">
    <property type="entry name" value="PsaL"/>
    <property type="match status" value="1"/>
</dbReference>
<sequence length="148" mass="15775">MANFIKPYNNDPSVGHLSTPISNSAATRAFLGNLPAYRPGLSPLLRGLEVGMAHGYLLVGPFDKFGPLRNSPAALLIGFLSAIGLIIILTVCLTIYGNATFQTESSFYDRFSNKELQTRSGWAQFRSGFLVGACGGASVAYLILSNLG</sequence>
<dbReference type="AlphaFoldDB" id="B2XTA3"/>
<reference evidence="11" key="2">
    <citation type="submission" date="2017-05" db="EMBL/GenBank/DDBJ databases">
        <title>Chloroplast genome sequences of Heterosigma akashiwo, a bloom-forming raphidophyte.</title>
        <authorList>
            <person name="Ueki S."/>
        </authorList>
    </citation>
    <scope>NUCLEOTIDE SEQUENCE</scope>
    <source>
        <strain evidence="13">CCAP934/4</strain>
        <strain evidence="11">CCAP934/8</strain>
        <strain evidence="17">CCMP1596</strain>
        <strain evidence="14">CCMP2274</strain>
        <strain evidence="15">CCMP3374</strain>
        <strain evidence="12">EHUSP01</strain>
        <strain evidence="16">HaFk01</strain>
    </source>
</reference>
<dbReference type="EMBL" id="LC269922">
    <property type="protein sequence ID" value="BBA18764.1"/>
    <property type="molecule type" value="Genomic_DNA"/>
</dbReference>
<evidence type="ECO:0000256" key="4">
    <source>
        <dbReference type="ARBA" id="ARBA00022692"/>
    </source>
</evidence>
<evidence type="ECO:0000256" key="6">
    <source>
        <dbReference type="ARBA" id="ARBA00022989"/>
    </source>
</evidence>
<dbReference type="InterPro" id="IPR036592">
    <property type="entry name" value="PSI_PsaL_sf"/>
</dbReference>
<keyword evidence="10" id="KW-0934">Plastid</keyword>
<dbReference type="EMBL" id="LC269921">
    <property type="protein sequence ID" value="BBA18625.1"/>
    <property type="molecule type" value="Genomic_DNA"/>
</dbReference>
<dbReference type="PANTHER" id="PTHR34803:SF2">
    <property type="entry name" value="PHOTOSYSTEM I REACTION CENTER SUBUNIT XI, CHLOROPLASTIC"/>
    <property type="match status" value="1"/>
</dbReference>
<protein>
    <recommendedName>
        <fullName evidence="8">Photosystem I reaction center subunit XI</fullName>
    </recommendedName>
    <alternativeName>
        <fullName evidence="8">PSI subunit V</fullName>
    </alternativeName>
    <alternativeName>
        <fullName evidence="8">PSI-L</fullName>
    </alternativeName>
</protein>
<gene>
    <name evidence="8 10" type="primary">psaL</name>
    <name evidence="10" type="ordered locus">Heak293_Cp094</name>
</gene>
<evidence type="ECO:0000313" key="12">
    <source>
        <dbReference type="EMBL" id="BBA18348.1"/>
    </source>
</evidence>
<dbReference type="EMBL" id="LC269923">
    <property type="protein sequence ID" value="BBA18902.1"/>
    <property type="molecule type" value="Genomic_DNA"/>
</dbReference>
<keyword evidence="4 8" id="KW-0812">Transmembrane</keyword>
<keyword evidence="5 8" id="KW-0603">Photosystem I</keyword>
<dbReference type="SUPFAM" id="SSF81568">
    <property type="entry name" value="Photosystem I reaction center subunit XI, PsaL"/>
    <property type="match status" value="1"/>
</dbReference>
<reference evidence="10" key="1">
    <citation type="journal article" date="2008" name="BMC Genomics">
        <title>Chloroplast genome sequencing analysis of Heterosigma akashiwo CCMP452 (West Atlantic) and NIES293 (West Pacific) strains.</title>
        <authorList>
            <person name="Cattolico R.A."/>
            <person name="Jacobs M.A."/>
            <person name="Zhou Y."/>
            <person name="Chang J."/>
            <person name="Duplessis M."/>
            <person name="Lybrand T."/>
            <person name="McKay J."/>
            <person name="Ong H.C."/>
            <person name="Sims E."/>
            <person name="Rocap G."/>
        </authorList>
    </citation>
    <scope>NUCLEOTIDE SEQUENCE [LARGE SCALE GENOMIC DNA]</scope>
    <source>
        <strain evidence="10">NIES 293</strain>
    </source>
</reference>
<dbReference type="EMBL" id="LC269919">
    <property type="protein sequence ID" value="BBA18348.1"/>
    <property type="molecule type" value="Genomic_DNA"/>
</dbReference>
<keyword evidence="3 8" id="KW-0602">Photosynthesis</keyword>